<proteinExistence type="predicted"/>
<reference evidence="1" key="1">
    <citation type="journal article" date="2021" name="New Phytol.">
        <title>Evolutionary innovations through gain and loss of genes in the ectomycorrhizal Boletales.</title>
        <authorList>
            <person name="Wu G."/>
            <person name="Miyauchi S."/>
            <person name="Morin E."/>
            <person name="Kuo A."/>
            <person name="Drula E."/>
            <person name="Varga T."/>
            <person name="Kohler A."/>
            <person name="Feng B."/>
            <person name="Cao Y."/>
            <person name="Lipzen A."/>
            <person name="Daum C."/>
            <person name="Hundley H."/>
            <person name="Pangilinan J."/>
            <person name="Johnson J."/>
            <person name="Barry K."/>
            <person name="LaButti K."/>
            <person name="Ng V."/>
            <person name="Ahrendt S."/>
            <person name="Min B."/>
            <person name="Choi I.G."/>
            <person name="Park H."/>
            <person name="Plett J.M."/>
            <person name="Magnuson J."/>
            <person name="Spatafora J.W."/>
            <person name="Nagy L.G."/>
            <person name="Henrissat B."/>
            <person name="Grigoriev I.V."/>
            <person name="Yang Z.L."/>
            <person name="Xu J."/>
            <person name="Martin F.M."/>
        </authorList>
    </citation>
    <scope>NUCLEOTIDE SEQUENCE</scope>
    <source>
        <strain evidence="1">ATCC 28755</strain>
    </source>
</reference>
<sequence>MAMAARNASARIAARTLRRHQSAFAVHRATVAPTPTHTDAPPPPHTPPPKPQSQLRPDPYTLLTPELTHVRTSLLSLLDSSHTSLSSIAQYYFLHPSKQLRPLLVLLFARATNGLGRDWEARKGTAWGEGVDNELLDRPLTRPDVLNDWNPTMPDHTASFSAPFELHRPHPPSHPPKTPQNPHPIPPLHPHSPILPTQLRLAQIVEMIHVASLLHDDVIDKSPLRRGAPSAPAAFGNKLAVLGGDFLLGRASVALARLGDLEAVELISTVIANLVEGEILQMRGNGNGGGEKDGEGGDPWARYLNKTYLKTASLMAKGARTAVVLGGAGPNDPAKDIAYAYGRNLGIAFQLVDDVLDFDAGEGGGGGKDVLGKPRNADLALGLATGPALYAAEEHPELRPLIERKFAGEGDVQLARDLVRRSAGIERTRTLARAHAQKARDVLGGLPESDARAALEVLTERVVERGW</sequence>
<accession>A0ACB7ZXV1</accession>
<dbReference type="EMBL" id="MU268090">
    <property type="protein sequence ID" value="KAH7905979.1"/>
    <property type="molecule type" value="Genomic_DNA"/>
</dbReference>
<evidence type="ECO:0000313" key="1">
    <source>
        <dbReference type="EMBL" id="KAH7905979.1"/>
    </source>
</evidence>
<keyword evidence="2" id="KW-1185">Reference proteome</keyword>
<organism evidence="1 2">
    <name type="scientific">Hygrophoropsis aurantiaca</name>
    <dbReference type="NCBI Taxonomy" id="72124"/>
    <lineage>
        <taxon>Eukaryota</taxon>
        <taxon>Fungi</taxon>
        <taxon>Dikarya</taxon>
        <taxon>Basidiomycota</taxon>
        <taxon>Agaricomycotina</taxon>
        <taxon>Agaricomycetes</taxon>
        <taxon>Agaricomycetidae</taxon>
        <taxon>Boletales</taxon>
        <taxon>Coniophorineae</taxon>
        <taxon>Hygrophoropsidaceae</taxon>
        <taxon>Hygrophoropsis</taxon>
    </lineage>
</organism>
<comment type="caution">
    <text evidence="1">The sequence shown here is derived from an EMBL/GenBank/DDBJ whole genome shotgun (WGS) entry which is preliminary data.</text>
</comment>
<name>A0ACB7ZXV1_9AGAM</name>
<dbReference type="Proteomes" id="UP000790377">
    <property type="component" value="Unassembled WGS sequence"/>
</dbReference>
<evidence type="ECO:0000313" key="2">
    <source>
        <dbReference type="Proteomes" id="UP000790377"/>
    </source>
</evidence>
<gene>
    <name evidence="1" type="ORF">BJ138DRAFT_1130193</name>
</gene>
<protein>
    <submittedName>
        <fullName evidence="1">Terpenoid synthase</fullName>
    </submittedName>
</protein>